<dbReference type="EMBL" id="JAKOGI010002044">
    <property type="protein sequence ID" value="KAJ8423149.1"/>
    <property type="molecule type" value="Genomic_DNA"/>
</dbReference>
<dbReference type="Proteomes" id="UP001153076">
    <property type="component" value="Unassembled WGS sequence"/>
</dbReference>
<evidence type="ECO:0000313" key="3">
    <source>
        <dbReference type="Proteomes" id="UP001153076"/>
    </source>
</evidence>
<proteinExistence type="predicted"/>
<sequence length="255" mass="28181">MIVMVDGPMIGRFVEDLEAFNRYADEKLDLIEQNRTQKAKSDEFMALDSEYCDENRSEVVDREKFRVELRAVMAKAIGKTRVNVVVEEGSLMMKVYQGEGKRIEKEKEEKMKKIEMIIRKSGDDQEGEREINSEIVGPKKVKKKRTPSELNPSPTSQNYISNLLLSTTEPRPTSSLPSQPTETRPMSPSASPSPSPPAAHPTTASLPTPNPTLMPFLTPLLGQSVRSATPADIITTGLSHNEGKFPSALVPAPSA</sequence>
<organism evidence="2 3">
    <name type="scientific">Carnegiea gigantea</name>
    <dbReference type="NCBI Taxonomy" id="171969"/>
    <lineage>
        <taxon>Eukaryota</taxon>
        <taxon>Viridiplantae</taxon>
        <taxon>Streptophyta</taxon>
        <taxon>Embryophyta</taxon>
        <taxon>Tracheophyta</taxon>
        <taxon>Spermatophyta</taxon>
        <taxon>Magnoliopsida</taxon>
        <taxon>eudicotyledons</taxon>
        <taxon>Gunneridae</taxon>
        <taxon>Pentapetalae</taxon>
        <taxon>Caryophyllales</taxon>
        <taxon>Cactineae</taxon>
        <taxon>Cactaceae</taxon>
        <taxon>Cactoideae</taxon>
        <taxon>Echinocereeae</taxon>
        <taxon>Carnegiea</taxon>
    </lineage>
</organism>
<evidence type="ECO:0000256" key="1">
    <source>
        <dbReference type="SAM" id="MobiDB-lite"/>
    </source>
</evidence>
<feature type="compositionally biased region" description="Basic and acidic residues" evidence="1">
    <location>
        <begin position="118"/>
        <end position="132"/>
    </location>
</feature>
<accession>A0A9Q1GPE6</accession>
<dbReference type="AlphaFoldDB" id="A0A9Q1GPE6"/>
<protein>
    <submittedName>
        <fullName evidence="2">Uncharacterized protein</fullName>
    </submittedName>
</protein>
<feature type="region of interest" description="Disordered" evidence="1">
    <location>
        <begin position="118"/>
        <end position="217"/>
    </location>
</feature>
<dbReference type="OrthoDB" id="186625at2759"/>
<evidence type="ECO:0000313" key="2">
    <source>
        <dbReference type="EMBL" id="KAJ8423149.1"/>
    </source>
</evidence>
<gene>
    <name evidence="2" type="ORF">Cgig2_011894</name>
</gene>
<keyword evidence="3" id="KW-1185">Reference proteome</keyword>
<comment type="caution">
    <text evidence="2">The sequence shown here is derived from an EMBL/GenBank/DDBJ whole genome shotgun (WGS) entry which is preliminary data.</text>
</comment>
<name>A0A9Q1GPE6_9CARY</name>
<reference evidence="2" key="1">
    <citation type="submission" date="2022-04" db="EMBL/GenBank/DDBJ databases">
        <title>Carnegiea gigantea Genome sequencing and assembly v2.</title>
        <authorList>
            <person name="Copetti D."/>
            <person name="Sanderson M.J."/>
            <person name="Burquez A."/>
            <person name="Wojciechowski M.F."/>
        </authorList>
    </citation>
    <scope>NUCLEOTIDE SEQUENCE</scope>
    <source>
        <strain evidence="2">SGP5-SGP5p</strain>
        <tissue evidence="2">Aerial part</tissue>
    </source>
</reference>
<feature type="compositionally biased region" description="Polar residues" evidence="1">
    <location>
        <begin position="148"/>
        <end position="182"/>
    </location>
</feature>